<dbReference type="EMBL" id="JACCBA010000001">
    <property type="protein sequence ID" value="NYD48541.1"/>
    <property type="molecule type" value="Genomic_DNA"/>
</dbReference>
<reference evidence="4 5" key="1">
    <citation type="submission" date="2020-07" db="EMBL/GenBank/DDBJ databases">
        <title>Sequencing the genomes of 1000 actinobacteria strains.</title>
        <authorList>
            <person name="Klenk H.-P."/>
        </authorList>
    </citation>
    <scope>NUCLEOTIDE SEQUENCE [LARGE SCALE GENOMIC DNA]</scope>
    <source>
        <strain evidence="4 5">DSM 40398</strain>
    </source>
</reference>
<evidence type="ECO:0000259" key="3">
    <source>
        <dbReference type="SMART" id="SM00822"/>
    </source>
</evidence>
<dbReference type="GO" id="GO:0016491">
    <property type="term" value="F:oxidoreductase activity"/>
    <property type="evidence" value="ECO:0007669"/>
    <property type="project" value="UniProtKB-KW"/>
</dbReference>
<dbReference type="Pfam" id="PF00106">
    <property type="entry name" value="adh_short"/>
    <property type="match status" value="1"/>
</dbReference>
<keyword evidence="2" id="KW-0560">Oxidoreductase</keyword>
<dbReference type="InterPro" id="IPR000073">
    <property type="entry name" value="AB_hydrolase_1"/>
</dbReference>
<evidence type="ECO:0000256" key="1">
    <source>
        <dbReference type="ARBA" id="ARBA00006484"/>
    </source>
</evidence>
<evidence type="ECO:0000313" key="4">
    <source>
        <dbReference type="EMBL" id="NYD48541.1"/>
    </source>
</evidence>
<dbReference type="Gene3D" id="3.40.50.1820">
    <property type="entry name" value="alpha/beta hydrolase"/>
    <property type="match status" value="1"/>
</dbReference>
<dbReference type="PRINTS" id="PR00080">
    <property type="entry name" value="SDRFAMILY"/>
</dbReference>
<dbReference type="Pfam" id="PF00561">
    <property type="entry name" value="Abhydrolase_1"/>
    <property type="match status" value="1"/>
</dbReference>
<dbReference type="Gene3D" id="3.40.50.720">
    <property type="entry name" value="NAD(P)-binding Rossmann-like Domain"/>
    <property type="match status" value="1"/>
</dbReference>
<dbReference type="AlphaFoldDB" id="A0A7Y9EJ73"/>
<protein>
    <submittedName>
        <fullName evidence="4">NAD(P)-dependent dehydrogenase (Short-subunit alcohol dehydrogenase family)/pimeloyl-ACP methyl ester carboxylesterase</fullName>
    </submittedName>
</protein>
<dbReference type="InterPro" id="IPR002347">
    <property type="entry name" value="SDR_fam"/>
</dbReference>
<dbReference type="SUPFAM" id="SSF53474">
    <property type="entry name" value="alpha/beta-Hydrolases"/>
    <property type="match status" value="1"/>
</dbReference>
<dbReference type="SUPFAM" id="SSF51735">
    <property type="entry name" value="NAD(P)-binding Rossmann-fold domains"/>
    <property type="match status" value="1"/>
</dbReference>
<dbReference type="PANTHER" id="PTHR44196">
    <property type="entry name" value="DEHYDROGENASE/REDUCTASE SDR FAMILY MEMBER 7B"/>
    <property type="match status" value="1"/>
</dbReference>
<dbReference type="InterPro" id="IPR029058">
    <property type="entry name" value="AB_hydrolase_fold"/>
</dbReference>
<accession>A0A7Y9EJ73</accession>
<feature type="domain" description="Ketoreductase" evidence="3">
    <location>
        <begin position="340"/>
        <end position="525"/>
    </location>
</feature>
<dbReference type="PROSITE" id="PS00061">
    <property type="entry name" value="ADH_SHORT"/>
    <property type="match status" value="1"/>
</dbReference>
<keyword evidence="5" id="KW-1185">Reference proteome</keyword>
<dbReference type="PRINTS" id="PR00081">
    <property type="entry name" value="GDHRDH"/>
</dbReference>
<dbReference type="FunFam" id="3.40.50.720:FF:000084">
    <property type="entry name" value="Short-chain dehydrogenase reductase"/>
    <property type="match status" value="1"/>
</dbReference>
<dbReference type="Proteomes" id="UP000529783">
    <property type="component" value="Unassembled WGS sequence"/>
</dbReference>
<dbReference type="PANTHER" id="PTHR44196:SF1">
    <property type="entry name" value="DEHYDROGENASE_REDUCTASE SDR FAMILY MEMBER 7B"/>
    <property type="match status" value="1"/>
</dbReference>
<name>A0A7Y9EJ73_9ACTN</name>
<dbReference type="CDD" id="cd05233">
    <property type="entry name" value="SDR_c"/>
    <property type="match status" value="1"/>
</dbReference>
<evidence type="ECO:0000256" key="2">
    <source>
        <dbReference type="ARBA" id="ARBA00023002"/>
    </source>
</evidence>
<gene>
    <name evidence="4" type="ORF">BJY14_004524</name>
</gene>
<dbReference type="InterPro" id="IPR036291">
    <property type="entry name" value="NAD(P)-bd_dom_sf"/>
</dbReference>
<comment type="similarity">
    <text evidence="1">Belongs to the short-chain dehydrogenases/reductases (SDR) family.</text>
</comment>
<proteinExistence type="inferred from homology"/>
<comment type="caution">
    <text evidence="4">The sequence shown here is derived from an EMBL/GenBank/DDBJ whole genome shotgun (WGS) entry which is preliminary data.</text>
</comment>
<sequence length="619" mass="66483">MPMRDQWVRSGEIELAVRVRGVENRPTVVLVHGYPDTGAMWDEVAERLSGRFRVVVYDVRGAGASGVPADPLDYRLDALMGDLEAVLDGVGADEPVHLVGHDWGSVQGWEAVIGDRLRGRVASFTSISGPDRRHMARWARESVRSGPRGVAEVLGQVRRSVYMPVLMTPWAGEAAARVLAAGFGRVMRLREGADPRSGHPAGTLAADARNGLGLYRANMGRRADVRGRADARGRADVGGRAVTDRGAATLGDGRTDVPVQLIVPVKDRYGSQALLLSARGPVERLYVRRAPAGHWVARSHPDLVARWISEFADHIEGAPETPAIAHARAAGVPGKDFGGDLVVITGAGSGIGRATAHAFAAAGARVVVADIDEGAAKRTVEEIQAADGEAHAYGVDVADAEAMERFADHVHDTHGVPDVVVNNAGIAIAGSLLETSEEEWNRIRSINLDGMYRGSRLFGRLMVARGEWGHIVNISSMAAYLPSADMPAYGATKAAVLQMTESLRLDLDRYGIGVSAVCPGVIDTPIVGRTRFVGMPPGVETELRAWIVQASERRGFPPEKVARAILRAVRQDRPVVLVTAEARLWRALSRVSPTANRALARFGRRAGDRFLTGMERPQD</sequence>
<dbReference type="NCBIfam" id="NF004514">
    <property type="entry name" value="PRK05855.1"/>
    <property type="match status" value="1"/>
</dbReference>
<dbReference type="InterPro" id="IPR020904">
    <property type="entry name" value="Sc_DH/Rdtase_CS"/>
</dbReference>
<dbReference type="InterPro" id="IPR057326">
    <property type="entry name" value="KR_dom"/>
</dbReference>
<dbReference type="GO" id="GO:0016020">
    <property type="term" value="C:membrane"/>
    <property type="evidence" value="ECO:0007669"/>
    <property type="project" value="TreeGrafter"/>
</dbReference>
<evidence type="ECO:0000313" key="5">
    <source>
        <dbReference type="Proteomes" id="UP000529783"/>
    </source>
</evidence>
<organism evidence="4 5">
    <name type="scientific">Actinomadura luteofluorescens</name>
    <dbReference type="NCBI Taxonomy" id="46163"/>
    <lineage>
        <taxon>Bacteria</taxon>
        <taxon>Bacillati</taxon>
        <taxon>Actinomycetota</taxon>
        <taxon>Actinomycetes</taxon>
        <taxon>Streptosporangiales</taxon>
        <taxon>Thermomonosporaceae</taxon>
        <taxon>Actinomadura</taxon>
    </lineage>
</organism>
<dbReference type="SMART" id="SM00822">
    <property type="entry name" value="PKS_KR"/>
    <property type="match status" value="1"/>
</dbReference>